<dbReference type="Gene3D" id="3.40.710.10">
    <property type="entry name" value="DD-peptidase/beta-lactamase superfamily"/>
    <property type="match status" value="1"/>
</dbReference>
<feature type="chain" id="PRO_5026187569" evidence="2">
    <location>
        <begin position="22"/>
        <end position="661"/>
    </location>
</feature>
<keyword evidence="2" id="KW-0732">Signal</keyword>
<feature type="transmembrane region" description="Helical" evidence="1">
    <location>
        <begin position="595"/>
        <end position="621"/>
    </location>
</feature>
<dbReference type="SUPFAM" id="SSF56601">
    <property type="entry name" value="beta-lactamase/transpeptidase-like"/>
    <property type="match status" value="1"/>
</dbReference>
<dbReference type="EMBL" id="CP049109">
    <property type="protein sequence ID" value="QIG81529.1"/>
    <property type="molecule type" value="Genomic_DNA"/>
</dbReference>
<proteinExistence type="predicted"/>
<evidence type="ECO:0000256" key="1">
    <source>
        <dbReference type="SAM" id="Phobius"/>
    </source>
</evidence>
<keyword evidence="5" id="KW-1185">Reference proteome</keyword>
<dbReference type="PANTHER" id="PTHR46825:SF9">
    <property type="entry name" value="BETA-LACTAMASE-RELATED DOMAIN-CONTAINING PROTEIN"/>
    <property type="match status" value="1"/>
</dbReference>
<accession>A0A6G6Y9D3</accession>
<feature type="signal peptide" evidence="2">
    <location>
        <begin position="1"/>
        <end position="21"/>
    </location>
</feature>
<evidence type="ECO:0000313" key="5">
    <source>
        <dbReference type="Proteomes" id="UP000501568"/>
    </source>
</evidence>
<name>A0A6G6Y9D3_9SPHN</name>
<organism evidence="4 5">
    <name type="scientific">Stakelama tenebrarum</name>
    <dbReference type="NCBI Taxonomy" id="2711215"/>
    <lineage>
        <taxon>Bacteria</taxon>
        <taxon>Pseudomonadati</taxon>
        <taxon>Pseudomonadota</taxon>
        <taxon>Alphaproteobacteria</taxon>
        <taxon>Sphingomonadales</taxon>
        <taxon>Sphingomonadaceae</taxon>
        <taxon>Stakelama</taxon>
    </lineage>
</organism>
<keyword evidence="1" id="KW-0472">Membrane</keyword>
<evidence type="ECO:0000259" key="3">
    <source>
        <dbReference type="Pfam" id="PF00144"/>
    </source>
</evidence>
<dbReference type="InterPro" id="IPR050491">
    <property type="entry name" value="AmpC-like"/>
</dbReference>
<protein>
    <submittedName>
        <fullName evidence="4">Beta-lactamase family protein</fullName>
    </submittedName>
</protein>
<dbReference type="AlphaFoldDB" id="A0A6G6Y9D3"/>
<gene>
    <name evidence="4" type="ORF">G5C33_18215</name>
</gene>
<feature type="transmembrane region" description="Helical" evidence="1">
    <location>
        <begin position="564"/>
        <end position="583"/>
    </location>
</feature>
<sequence length="661" mass="71981">MRLVRKFLAVAALLAFAPLAAQGPAPQAAVPADQVGAASAPTPAPGDGGHALTREDLSAWLDGMMPYALARGEIAGAVVTVVQGDTILFERGYGYADVAQREPVSPEDTLFRPGSVSKLFTWTAVMQLVEAGKIDLDTDVNSYLDFEIPPLDGQPITMRQIMTHSAGFEESLRHLIGDDPETVMPLSEYVRKGRTERVFAPGTTPAYSNYATALAGYVVERLSGMPFDDYVEQRIFAPLGMEHSSFRQPLPESLAAQMSKGYELATGPAKPYEIVYPAPAGSLASTGEDMAQFMIAHLNGGGPLMSPQTTAMMHDYRAPGIDNLNRMALGFYEQRVNGHRAIGHGGDTGYFHSYLWLFPEAKIGIFFSMNSQGTPGSSLAVRGALFHQFADRYLPGPEPEGRVDEATAREHAAMMAGNYSSSRGPVRNFLSILDLLGQATVAVDEDGKLVVPGVPSLGDQPRNWEEVEPFVWVDRATGERLSAEVKDGRVTRFSSDMFSPFTVLTRTPWQYNAAWLLPALMLALGIVAITAVAWPWAAVARRRYGASLPLEGHARLSYRLSRGFAWLALVAMLGWVLLVTSMMSDLNSLGGALDWALYLLQFLTPIALFGLLGLSLWYGWTVWTGGRKWGAKLWSVLLVLAAFLLLYVGLAYHLIGFGTRY</sequence>
<dbReference type="Pfam" id="PF00144">
    <property type="entry name" value="Beta-lactamase"/>
    <property type="match status" value="1"/>
</dbReference>
<keyword evidence="1" id="KW-1133">Transmembrane helix</keyword>
<feature type="domain" description="Beta-lactamase-related" evidence="3">
    <location>
        <begin position="69"/>
        <end position="377"/>
    </location>
</feature>
<reference evidence="4 5" key="1">
    <citation type="submission" date="2020-02" db="EMBL/GenBank/DDBJ databases">
        <authorList>
            <person name="Zheng R.K."/>
            <person name="Sun C.M."/>
        </authorList>
    </citation>
    <scope>NUCLEOTIDE SEQUENCE [LARGE SCALE GENOMIC DNA]</scope>
    <source>
        <strain evidence="5">zrk23</strain>
    </source>
</reference>
<dbReference type="Proteomes" id="UP000501568">
    <property type="component" value="Chromosome"/>
</dbReference>
<keyword evidence="1" id="KW-0812">Transmembrane</keyword>
<dbReference type="InterPro" id="IPR012338">
    <property type="entry name" value="Beta-lactam/transpept-like"/>
</dbReference>
<evidence type="ECO:0000256" key="2">
    <source>
        <dbReference type="SAM" id="SignalP"/>
    </source>
</evidence>
<evidence type="ECO:0000313" key="4">
    <source>
        <dbReference type="EMBL" id="QIG81529.1"/>
    </source>
</evidence>
<feature type="transmembrane region" description="Helical" evidence="1">
    <location>
        <begin position="633"/>
        <end position="655"/>
    </location>
</feature>
<dbReference type="InterPro" id="IPR001466">
    <property type="entry name" value="Beta-lactam-related"/>
</dbReference>
<dbReference type="KEGG" id="spzr:G5C33_18215"/>
<feature type="transmembrane region" description="Helical" evidence="1">
    <location>
        <begin position="515"/>
        <end position="537"/>
    </location>
</feature>
<dbReference type="PANTHER" id="PTHR46825">
    <property type="entry name" value="D-ALANYL-D-ALANINE-CARBOXYPEPTIDASE/ENDOPEPTIDASE AMPH"/>
    <property type="match status" value="1"/>
</dbReference>